<dbReference type="AlphaFoldDB" id="A0A9D1XD17"/>
<reference evidence="1" key="2">
    <citation type="submission" date="2021-04" db="EMBL/GenBank/DDBJ databases">
        <authorList>
            <person name="Gilroy R."/>
        </authorList>
    </citation>
    <scope>NUCLEOTIDE SEQUENCE</scope>
    <source>
        <strain evidence="1">CHK183-1962</strain>
    </source>
</reference>
<dbReference type="Proteomes" id="UP000886890">
    <property type="component" value="Unassembled WGS sequence"/>
</dbReference>
<gene>
    <name evidence="1" type="ORF">H9734_04600</name>
</gene>
<protein>
    <submittedName>
        <fullName evidence="1">Uncharacterized protein</fullName>
    </submittedName>
</protein>
<reference evidence="1" key="1">
    <citation type="journal article" date="2021" name="PeerJ">
        <title>Extensive microbial diversity within the chicken gut microbiome revealed by metagenomics and culture.</title>
        <authorList>
            <person name="Gilroy R."/>
            <person name="Ravi A."/>
            <person name="Getino M."/>
            <person name="Pursley I."/>
            <person name="Horton D.L."/>
            <person name="Alikhan N.F."/>
            <person name="Baker D."/>
            <person name="Gharbi K."/>
            <person name="Hall N."/>
            <person name="Watson M."/>
            <person name="Adriaenssens E.M."/>
            <person name="Foster-Nyarko E."/>
            <person name="Jarju S."/>
            <person name="Secka A."/>
            <person name="Antonio M."/>
            <person name="Oren A."/>
            <person name="Chaudhuri R.R."/>
            <person name="La Ragione R."/>
            <person name="Hildebrand F."/>
            <person name="Pallen M.J."/>
        </authorList>
    </citation>
    <scope>NUCLEOTIDE SEQUENCE</scope>
    <source>
        <strain evidence="1">CHK183-1962</strain>
    </source>
</reference>
<organism evidence="1 2">
    <name type="scientific">Candidatus Fusicatenibacter merdavium</name>
    <dbReference type="NCBI Taxonomy" id="2838600"/>
    <lineage>
        <taxon>Bacteria</taxon>
        <taxon>Bacillati</taxon>
        <taxon>Bacillota</taxon>
        <taxon>Clostridia</taxon>
        <taxon>Lachnospirales</taxon>
        <taxon>Lachnospiraceae</taxon>
        <taxon>Fusicatenibacter</taxon>
    </lineage>
</organism>
<dbReference type="EMBL" id="DXEK01000074">
    <property type="protein sequence ID" value="HIX76861.1"/>
    <property type="molecule type" value="Genomic_DNA"/>
</dbReference>
<comment type="caution">
    <text evidence="1">The sequence shown here is derived from an EMBL/GenBank/DDBJ whole genome shotgun (WGS) entry which is preliminary data.</text>
</comment>
<proteinExistence type="predicted"/>
<accession>A0A9D1XD17</accession>
<sequence length="360" mass="41867">MGEVYFQKEYRYRKRPETQRKPGKKIRIKTEFAREGKLWKIPAVYLFEEGVVMDLCCRIDPGSVREYYGERKRLSEKGWKDPESFAFLEARNPWPQSRCINLNVNGQTLLPEGSTGGAWIPEDRDGEMETADMFQDPEIRKILDDYRCDREHAWYFMRSCFRWVAGEKQEMPKTIRTMTAEIAEEPRTIPGFCFVTRDGEKVRRIPFFCPLSGEKGVLIIQECFSRKLEEDFFEGTFRSGRKAEDGCRGAEVDVEYPLYQNVISWSTEPEWLRSVCTITDCSAGDRPRKKKAGEDTAGSGIQTSEEIGSCAMSVFYLGDDRKTKSWSSSSLTFEKKKETNWQVDFTFEKKDSLLVECFKE</sequence>
<evidence type="ECO:0000313" key="2">
    <source>
        <dbReference type="Proteomes" id="UP000886890"/>
    </source>
</evidence>
<name>A0A9D1XD17_9FIRM</name>
<evidence type="ECO:0000313" key="1">
    <source>
        <dbReference type="EMBL" id="HIX76861.1"/>
    </source>
</evidence>